<name>A0A8T2PHS6_9TELE</name>
<comment type="caution">
    <text evidence="4">The sequence shown here is derived from an EMBL/GenBank/DDBJ whole genome shotgun (WGS) entry which is preliminary data.</text>
</comment>
<dbReference type="PROSITE" id="PS50001">
    <property type="entry name" value="SH2"/>
    <property type="match status" value="1"/>
</dbReference>
<evidence type="ECO:0000256" key="1">
    <source>
        <dbReference type="ARBA" id="ARBA00022999"/>
    </source>
</evidence>
<dbReference type="SUPFAM" id="SSF55550">
    <property type="entry name" value="SH2 domain"/>
    <property type="match status" value="1"/>
</dbReference>
<organism evidence="4 5">
    <name type="scientific">Albula glossodonta</name>
    <name type="common">roundjaw bonefish</name>
    <dbReference type="NCBI Taxonomy" id="121402"/>
    <lineage>
        <taxon>Eukaryota</taxon>
        <taxon>Metazoa</taxon>
        <taxon>Chordata</taxon>
        <taxon>Craniata</taxon>
        <taxon>Vertebrata</taxon>
        <taxon>Euteleostomi</taxon>
        <taxon>Actinopterygii</taxon>
        <taxon>Neopterygii</taxon>
        <taxon>Teleostei</taxon>
        <taxon>Albuliformes</taxon>
        <taxon>Albulidae</taxon>
        <taxon>Albula</taxon>
    </lineage>
</organism>
<dbReference type="GO" id="GO:0035591">
    <property type="term" value="F:signaling adaptor activity"/>
    <property type="evidence" value="ECO:0007669"/>
    <property type="project" value="InterPro"/>
</dbReference>
<protein>
    <recommendedName>
        <fullName evidence="3">SH2 domain-containing protein</fullName>
    </recommendedName>
</protein>
<proteinExistence type="predicted"/>
<dbReference type="Gene3D" id="2.30.29.30">
    <property type="entry name" value="Pleckstrin-homology domain (PH domain)/Phosphotyrosine-binding domain (PTB)"/>
    <property type="match status" value="1"/>
</dbReference>
<keyword evidence="5" id="KW-1185">Reference proteome</keyword>
<dbReference type="Proteomes" id="UP000824540">
    <property type="component" value="Unassembled WGS sequence"/>
</dbReference>
<dbReference type="PANTHER" id="PTHR16186">
    <property type="entry name" value="SIGNAL-TRANSDUCING ADAPTOR PROTEIN-RELATED"/>
    <property type="match status" value="1"/>
</dbReference>
<dbReference type="InterPro" id="IPR011993">
    <property type="entry name" value="PH-like_dom_sf"/>
</dbReference>
<dbReference type="OrthoDB" id="6086001at2759"/>
<keyword evidence="1 2" id="KW-0727">SH2 domain</keyword>
<accession>A0A8T2PHS6</accession>
<evidence type="ECO:0000259" key="3">
    <source>
        <dbReference type="PROSITE" id="PS50001"/>
    </source>
</evidence>
<feature type="domain" description="SH2" evidence="3">
    <location>
        <begin position="145"/>
        <end position="261"/>
    </location>
</feature>
<evidence type="ECO:0000313" key="5">
    <source>
        <dbReference type="Proteomes" id="UP000824540"/>
    </source>
</evidence>
<reference evidence="4" key="1">
    <citation type="thesis" date="2021" institute="BYU ScholarsArchive" country="Provo, UT, USA">
        <title>Applications of and Algorithms for Genome Assembly and Genomic Analyses with an Emphasis on Marine Teleosts.</title>
        <authorList>
            <person name="Pickett B.D."/>
        </authorList>
    </citation>
    <scope>NUCLEOTIDE SEQUENCE</scope>
    <source>
        <strain evidence="4">HI-2016</strain>
    </source>
</reference>
<dbReference type="InterPro" id="IPR039111">
    <property type="entry name" value="STAP1/STAP2"/>
</dbReference>
<dbReference type="Gene3D" id="3.30.505.10">
    <property type="entry name" value="SH2 domain"/>
    <property type="match status" value="1"/>
</dbReference>
<dbReference type="AlphaFoldDB" id="A0A8T2PHS6"/>
<evidence type="ECO:0000256" key="2">
    <source>
        <dbReference type="PROSITE-ProRule" id="PRU00191"/>
    </source>
</evidence>
<dbReference type="PANTHER" id="PTHR16186:SF11">
    <property type="entry name" value="SIGNAL-TRANSDUCING ADAPTOR PROTEIN 2"/>
    <property type="match status" value="1"/>
</dbReference>
<sequence>MNVTQVLGETGTEWSIMQREVGKYYMKSRSDAINCVLLHTCYVEKLELSGFISLTDDGSRGPKLEAARLNLRLKDGDVKLTAPSLEARELWKGYIYAVVELSIPSYLNLMPGQRLLLKSVIERERERRRPPSPPPSAAASSLYLSVQGDMPACFHSVSRTEAEVLLEKHPGFGNLLLRPGRDGISLAVTTYQDLNGPVFRHYRLARKPDGGFSIEVENPVACATLSDVIDHLVETTSGVLKPFVMETHYDQSISKKLSQESCTHIIYMQKDTCTHTQTLMHTCMNTHTHTETC</sequence>
<dbReference type="InterPro" id="IPR036860">
    <property type="entry name" value="SH2_dom_sf"/>
</dbReference>
<dbReference type="EMBL" id="JAFBMS010000007">
    <property type="protein sequence ID" value="KAG9351276.1"/>
    <property type="molecule type" value="Genomic_DNA"/>
</dbReference>
<dbReference type="InterPro" id="IPR000980">
    <property type="entry name" value="SH2"/>
</dbReference>
<evidence type="ECO:0000313" key="4">
    <source>
        <dbReference type="EMBL" id="KAG9351276.1"/>
    </source>
</evidence>
<gene>
    <name evidence="4" type="ORF">JZ751_025168</name>
</gene>